<proteinExistence type="predicted"/>
<comment type="caution">
    <text evidence="2">The sequence shown here is derived from an EMBL/GenBank/DDBJ whole genome shotgun (WGS) entry which is preliminary data.</text>
</comment>
<gene>
    <name evidence="2" type="ORF">A2494_03195</name>
</gene>
<feature type="domain" description="DUF305" evidence="1">
    <location>
        <begin position="38"/>
        <end position="112"/>
    </location>
</feature>
<evidence type="ECO:0000313" key="3">
    <source>
        <dbReference type="Proteomes" id="UP000178106"/>
    </source>
</evidence>
<dbReference type="InterPro" id="IPR012347">
    <property type="entry name" value="Ferritin-like"/>
</dbReference>
<dbReference type="Pfam" id="PF03713">
    <property type="entry name" value="DUF305"/>
    <property type="match status" value="1"/>
</dbReference>
<dbReference type="EMBL" id="MHLU01000147">
    <property type="protein sequence ID" value="OGZ17193.1"/>
    <property type="molecule type" value="Genomic_DNA"/>
</dbReference>
<protein>
    <recommendedName>
        <fullName evidence="1">DUF305 domain-containing protein</fullName>
    </recommendedName>
</protein>
<organism evidence="2 3">
    <name type="scientific">Candidatus Lloydbacteria bacterium RIFOXYC12_FULL_46_25</name>
    <dbReference type="NCBI Taxonomy" id="1798670"/>
    <lineage>
        <taxon>Bacteria</taxon>
        <taxon>Candidatus Lloydiibacteriota</taxon>
    </lineage>
</organism>
<dbReference type="Gene3D" id="1.20.1260.10">
    <property type="match status" value="1"/>
</dbReference>
<dbReference type="PANTHER" id="PTHR36933">
    <property type="entry name" value="SLL0788 PROTEIN"/>
    <property type="match status" value="1"/>
</dbReference>
<name>A0A1G2DUG6_9BACT</name>
<dbReference type="AlphaFoldDB" id="A0A1G2DUG6"/>
<sequence>METKNNVLIVALLTLVLGFGVGYFIGTGRTANPVQAVSSDMHGAMEGMTSGIAGKTGDALDQAFLDEMITHHEGAIVMAETLLRETKRPELVKLANDIITAQTQEIRMMEEWRTAWFEHQ</sequence>
<evidence type="ECO:0000259" key="1">
    <source>
        <dbReference type="Pfam" id="PF03713"/>
    </source>
</evidence>
<evidence type="ECO:0000313" key="2">
    <source>
        <dbReference type="EMBL" id="OGZ17193.1"/>
    </source>
</evidence>
<dbReference type="Proteomes" id="UP000178106">
    <property type="component" value="Unassembled WGS sequence"/>
</dbReference>
<dbReference type="PANTHER" id="PTHR36933:SF1">
    <property type="entry name" value="SLL0788 PROTEIN"/>
    <property type="match status" value="1"/>
</dbReference>
<accession>A0A1G2DUG6</accession>
<dbReference type="InterPro" id="IPR005183">
    <property type="entry name" value="DUF305_CopM-like"/>
</dbReference>
<reference evidence="2 3" key="1">
    <citation type="journal article" date="2016" name="Nat. Commun.">
        <title>Thousands of microbial genomes shed light on interconnected biogeochemical processes in an aquifer system.</title>
        <authorList>
            <person name="Anantharaman K."/>
            <person name="Brown C.T."/>
            <person name="Hug L.A."/>
            <person name="Sharon I."/>
            <person name="Castelle C.J."/>
            <person name="Probst A.J."/>
            <person name="Thomas B.C."/>
            <person name="Singh A."/>
            <person name="Wilkins M.J."/>
            <person name="Karaoz U."/>
            <person name="Brodie E.L."/>
            <person name="Williams K.H."/>
            <person name="Hubbard S.S."/>
            <person name="Banfield J.F."/>
        </authorList>
    </citation>
    <scope>NUCLEOTIDE SEQUENCE [LARGE SCALE GENOMIC DNA]</scope>
</reference>